<feature type="transmembrane region" description="Helical" evidence="5">
    <location>
        <begin position="436"/>
        <end position="457"/>
    </location>
</feature>
<dbReference type="InterPro" id="IPR001173">
    <property type="entry name" value="Glyco_trans_2-like"/>
</dbReference>
<keyword evidence="5" id="KW-0812">Transmembrane</keyword>
<keyword evidence="4 5" id="KW-1133">Transmembrane helix</keyword>
<gene>
    <name evidence="7" type="ORF">KDB89_13335</name>
</gene>
<keyword evidence="3 7" id="KW-0808">Transferase</keyword>
<evidence type="ECO:0000256" key="3">
    <source>
        <dbReference type="ARBA" id="ARBA00022679"/>
    </source>
</evidence>
<dbReference type="PANTHER" id="PTHR43867">
    <property type="entry name" value="CELLULOSE SYNTHASE CATALYTIC SUBUNIT A [UDP-FORMING]"/>
    <property type="match status" value="1"/>
</dbReference>
<protein>
    <submittedName>
        <fullName evidence="7">Glycosyltransferase</fullName>
        <ecNumber evidence="7">2.4.-.-</ecNumber>
    </submittedName>
</protein>
<sequence length="601" mass="66918">MASLVHDYASVDAFDDATRRAATRETYSPVMILLTTIATIGILFYGWFLFSPGHRGDVLPWLLVIVSETILVMHALAGMWTILAGRERRDWTYYATRTALYDPSDPRVLANPDDPTTWPLRLGGRIIDVDVLITVYGEPLDVIRRTAEAAMAVRGRHKTWILDDGRSDEVQALASELGCRYVRRMSSSGAKAGNVNNALTIAKGEFFVILDADFVPLPGLLEETLPFFEDSTVAFVQTPQTYGNLHNFISRGAGYMQTMFYRFVQPGRNSFNAAFCVGTNVVFRRAAVDDIGGIYTDSKSEDVWTSLTLHGRGWRSIFLPVTLAIGDAPDTIEGYSKQQLRWATGGFEILFTSNPLITRRRLSLDQRLMYFVTATHYLTGIVPGLLLFVPALEIFFDLRPVSMDIGIWQWFLAYSGFYLLQVVLAFFTLGSFRWEVLMLSAASFPIYMLAFFNVVIGRDQAWSVTGAKKGAASPFNFIFVQVTTFVFLLATTCVGVWRDLLNSQLTIATVWCGINTVILGAFILVAFDEARSLRRGTAEAEAMDAKSVALSEFLGAPEPRSTPYTRVRDELAARAVELDEAAPSRALNTYVTVPLVKEPVK</sequence>
<feature type="domain" description="Glycosyltransferase 2-like" evidence="6">
    <location>
        <begin position="207"/>
        <end position="412"/>
    </location>
</feature>
<dbReference type="EC" id="2.4.-.-" evidence="7"/>
<dbReference type="RefSeq" id="WP_219081822.1">
    <property type="nucleotide sequence ID" value="NZ_CP079216.1"/>
</dbReference>
<evidence type="ECO:0000313" key="7">
    <source>
        <dbReference type="EMBL" id="QXT62698.1"/>
    </source>
</evidence>
<proteinExistence type="predicted"/>
<feature type="transmembrane region" description="Helical" evidence="5">
    <location>
        <begin position="505"/>
        <end position="527"/>
    </location>
</feature>
<evidence type="ECO:0000256" key="4">
    <source>
        <dbReference type="ARBA" id="ARBA00022989"/>
    </source>
</evidence>
<feature type="transmembrane region" description="Helical" evidence="5">
    <location>
        <begin position="407"/>
        <end position="429"/>
    </location>
</feature>
<dbReference type="InterPro" id="IPR050321">
    <property type="entry name" value="Glycosyltr_2/OpgH_subfam"/>
</dbReference>
<comment type="subcellular location">
    <subcellularLocation>
        <location evidence="1">Membrane</location>
        <topology evidence="1">Multi-pass membrane protein</topology>
    </subcellularLocation>
</comment>
<organism evidence="7 8">
    <name type="scientific">Tessaracoccus palaemonis</name>
    <dbReference type="NCBI Taxonomy" id="2829499"/>
    <lineage>
        <taxon>Bacteria</taxon>
        <taxon>Bacillati</taxon>
        <taxon>Actinomycetota</taxon>
        <taxon>Actinomycetes</taxon>
        <taxon>Propionibacteriales</taxon>
        <taxon>Propionibacteriaceae</taxon>
        <taxon>Tessaracoccus</taxon>
    </lineage>
</organism>
<evidence type="ECO:0000313" key="8">
    <source>
        <dbReference type="Proteomes" id="UP000824504"/>
    </source>
</evidence>
<dbReference type="Pfam" id="PF13632">
    <property type="entry name" value="Glyco_trans_2_3"/>
    <property type="match status" value="1"/>
</dbReference>
<feature type="transmembrane region" description="Helical" evidence="5">
    <location>
        <begin position="477"/>
        <end position="498"/>
    </location>
</feature>
<dbReference type="Proteomes" id="UP000824504">
    <property type="component" value="Chromosome"/>
</dbReference>
<dbReference type="CDD" id="cd06421">
    <property type="entry name" value="CESA_CelA_like"/>
    <property type="match status" value="1"/>
</dbReference>
<dbReference type="EMBL" id="CP079216">
    <property type="protein sequence ID" value="QXT62698.1"/>
    <property type="molecule type" value="Genomic_DNA"/>
</dbReference>
<name>A0ABX8SL24_9ACTN</name>
<reference evidence="7 8" key="1">
    <citation type="submission" date="2021-07" db="EMBL/GenBank/DDBJ databases">
        <title>complete genome sequencing of Tessaracoccus sp.J1M15.</title>
        <authorList>
            <person name="Bae J.-W."/>
            <person name="Kim D.-y."/>
        </authorList>
    </citation>
    <scope>NUCLEOTIDE SEQUENCE [LARGE SCALE GENOMIC DNA]</scope>
    <source>
        <strain evidence="7 8">J1M15</strain>
    </source>
</reference>
<dbReference type="PANTHER" id="PTHR43867:SF2">
    <property type="entry name" value="CELLULOSE SYNTHASE CATALYTIC SUBUNIT A [UDP-FORMING]"/>
    <property type="match status" value="1"/>
</dbReference>
<keyword evidence="5" id="KW-0472">Membrane</keyword>
<evidence type="ECO:0000256" key="2">
    <source>
        <dbReference type="ARBA" id="ARBA00022676"/>
    </source>
</evidence>
<dbReference type="GO" id="GO:0016757">
    <property type="term" value="F:glycosyltransferase activity"/>
    <property type="evidence" value="ECO:0007669"/>
    <property type="project" value="UniProtKB-KW"/>
</dbReference>
<keyword evidence="2 7" id="KW-0328">Glycosyltransferase</keyword>
<keyword evidence="8" id="KW-1185">Reference proteome</keyword>
<evidence type="ECO:0000256" key="1">
    <source>
        <dbReference type="ARBA" id="ARBA00004141"/>
    </source>
</evidence>
<feature type="transmembrane region" description="Helical" evidence="5">
    <location>
        <begin position="61"/>
        <end position="83"/>
    </location>
</feature>
<feature type="transmembrane region" description="Helical" evidence="5">
    <location>
        <begin position="368"/>
        <end position="395"/>
    </location>
</feature>
<accession>A0ABX8SL24</accession>
<evidence type="ECO:0000256" key="5">
    <source>
        <dbReference type="SAM" id="Phobius"/>
    </source>
</evidence>
<feature type="transmembrane region" description="Helical" evidence="5">
    <location>
        <begin position="30"/>
        <end position="49"/>
    </location>
</feature>
<evidence type="ECO:0000259" key="6">
    <source>
        <dbReference type="Pfam" id="PF13632"/>
    </source>
</evidence>